<dbReference type="PANTHER" id="PTHR19325:SF560">
    <property type="entry name" value="SUSHI, VON WILLEBRAND FACTOR TYPE A, EGF AND PENTRAXIN DOMAIN-CONTAINING PROTEIN 1"/>
    <property type="match status" value="1"/>
</dbReference>
<dbReference type="RefSeq" id="XP_030834740.1">
    <property type="nucleotide sequence ID" value="XM_030978880.1"/>
</dbReference>
<dbReference type="SUPFAM" id="SSF57535">
    <property type="entry name" value="Complement control module/SCR domain"/>
    <property type="match status" value="2"/>
</dbReference>
<keyword evidence="9" id="KW-1185">Reference proteome</keyword>
<evidence type="ECO:0000256" key="5">
    <source>
        <dbReference type="PROSITE-ProRule" id="PRU00302"/>
    </source>
</evidence>
<feature type="domain" description="SEA" evidence="6">
    <location>
        <begin position="255"/>
        <end position="370"/>
    </location>
</feature>
<evidence type="ECO:0000313" key="9">
    <source>
        <dbReference type="Proteomes" id="UP000007110"/>
    </source>
</evidence>
<feature type="domain" description="Sushi" evidence="7">
    <location>
        <begin position="16"/>
        <end position="88"/>
    </location>
</feature>
<name>A0A7M7NGN5_STRPU</name>
<dbReference type="CDD" id="cd00033">
    <property type="entry name" value="CCP"/>
    <property type="match status" value="2"/>
</dbReference>
<dbReference type="PANTHER" id="PTHR19325">
    <property type="entry name" value="COMPLEMENT COMPONENT-RELATED SUSHI DOMAIN-CONTAINING"/>
    <property type="match status" value="1"/>
</dbReference>
<dbReference type="EnsemblMetazoa" id="XM_030978880">
    <property type="protein sequence ID" value="XP_030834740"/>
    <property type="gene ID" value="LOC100889119"/>
</dbReference>
<evidence type="ECO:0000256" key="1">
    <source>
        <dbReference type="ARBA" id="ARBA00022659"/>
    </source>
</evidence>
<evidence type="ECO:0000256" key="3">
    <source>
        <dbReference type="ARBA" id="ARBA00023157"/>
    </source>
</evidence>
<dbReference type="Gene3D" id="2.10.70.10">
    <property type="entry name" value="Complement Module, domain 1"/>
    <property type="match status" value="2"/>
</dbReference>
<keyword evidence="4" id="KW-0325">Glycoprotein</keyword>
<reference evidence="9" key="1">
    <citation type="submission" date="2015-02" db="EMBL/GenBank/DDBJ databases">
        <title>Genome sequencing for Strongylocentrotus purpuratus.</title>
        <authorList>
            <person name="Murali S."/>
            <person name="Liu Y."/>
            <person name="Vee V."/>
            <person name="English A."/>
            <person name="Wang M."/>
            <person name="Skinner E."/>
            <person name="Han Y."/>
            <person name="Muzny D.M."/>
            <person name="Worley K.C."/>
            <person name="Gibbs R.A."/>
        </authorList>
    </citation>
    <scope>NUCLEOTIDE SEQUENCE</scope>
</reference>
<keyword evidence="1 5" id="KW-0768">Sushi</keyword>
<feature type="domain" description="Sushi" evidence="7">
    <location>
        <begin position="188"/>
        <end position="251"/>
    </location>
</feature>
<dbReference type="Proteomes" id="UP000007110">
    <property type="component" value="Unassembled WGS sequence"/>
</dbReference>
<dbReference type="KEGG" id="spu:100889119"/>
<evidence type="ECO:0000313" key="8">
    <source>
        <dbReference type="EnsemblMetazoa" id="XP_030834740"/>
    </source>
</evidence>
<organism evidence="8 9">
    <name type="scientific">Strongylocentrotus purpuratus</name>
    <name type="common">Purple sea urchin</name>
    <dbReference type="NCBI Taxonomy" id="7668"/>
    <lineage>
        <taxon>Eukaryota</taxon>
        <taxon>Metazoa</taxon>
        <taxon>Echinodermata</taxon>
        <taxon>Eleutherozoa</taxon>
        <taxon>Echinozoa</taxon>
        <taxon>Echinoidea</taxon>
        <taxon>Euechinoidea</taxon>
        <taxon>Echinacea</taxon>
        <taxon>Camarodonta</taxon>
        <taxon>Echinidea</taxon>
        <taxon>Strongylocentrotidae</taxon>
        <taxon>Strongylocentrotus</taxon>
    </lineage>
</organism>
<dbReference type="PROSITE" id="PS50923">
    <property type="entry name" value="SUSHI"/>
    <property type="match status" value="2"/>
</dbReference>
<dbReference type="InterPro" id="IPR000082">
    <property type="entry name" value="SEA_dom"/>
</dbReference>
<proteinExistence type="predicted"/>
<dbReference type="FunFam" id="2.10.70.10:FF:000221">
    <property type="entry name" value="Uncharacterized protein"/>
    <property type="match status" value="1"/>
</dbReference>
<dbReference type="InterPro" id="IPR050350">
    <property type="entry name" value="Compl-Cell_Adhes-Reg"/>
</dbReference>
<dbReference type="InParanoid" id="A0A7M7NGN5"/>
<evidence type="ECO:0000256" key="2">
    <source>
        <dbReference type="ARBA" id="ARBA00022737"/>
    </source>
</evidence>
<comment type="caution">
    <text evidence="5">Lacks conserved residue(s) required for the propagation of feature annotation.</text>
</comment>
<keyword evidence="3" id="KW-1015">Disulfide bond</keyword>
<keyword evidence="2" id="KW-0677">Repeat</keyword>
<reference evidence="8" key="2">
    <citation type="submission" date="2021-01" db="UniProtKB">
        <authorList>
            <consortium name="EnsemblMetazoa"/>
        </authorList>
    </citation>
    <scope>IDENTIFICATION</scope>
</reference>
<dbReference type="InterPro" id="IPR000436">
    <property type="entry name" value="Sushi_SCR_CCP_dom"/>
</dbReference>
<dbReference type="OrthoDB" id="6127264at2759"/>
<dbReference type="PROSITE" id="PS50024">
    <property type="entry name" value="SEA"/>
    <property type="match status" value="1"/>
</dbReference>
<sequence>MVQFAHRIKSPAMRKKPCLVPRNRGPVRQFVNGDARRPISSYYTPPTLPDGTKLVVRCRDPGMYRLIGDQRRICQGGQWTGDEPECQPVETQVLFYGAPHEVASNGTVVVYVHRGNPNYLDVVCFITSLWLGPPRLTTPLVNDGDLWDWPRLYTDTKRLNPISTDFSGMYTCNGSSSFHSVHVLFKAAECDVPAAPEHGRLLDGSRQQARDIFPAGATVSFECEDDYSLVGSRQITCEKGQWLDDPPVCTVLPSSGAVIRGIVETTENYTAALEDTTSLAYKKFEKKFIDAIMRFYAQNHPEYIAYHEDTKVTDFEKSGRKAIVHFEVHFSQLDNDSILPDAHTVLLDQVNTGQLGPFSITMGTVTKTET</sequence>
<evidence type="ECO:0000259" key="7">
    <source>
        <dbReference type="PROSITE" id="PS50923"/>
    </source>
</evidence>
<dbReference type="SMART" id="SM00032">
    <property type="entry name" value="CCP"/>
    <property type="match status" value="2"/>
</dbReference>
<evidence type="ECO:0000256" key="4">
    <source>
        <dbReference type="ARBA" id="ARBA00023180"/>
    </source>
</evidence>
<dbReference type="AlphaFoldDB" id="A0A7M7NGN5"/>
<dbReference type="InterPro" id="IPR035976">
    <property type="entry name" value="Sushi/SCR/CCP_sf"/>
</dbReference>
<dbReference type="Pfam" id="PF01390">
    <property type="entry name" value="SEA"/>
    <property type="match status" value="1"/>
</dbReference>
<evidence type="ECO:0000259" key="6">
    <source>
        <dbReference type="PROSITE" id="PS50024"/>
    </source>
</evidence>
<accession>A0A7M7NGN5</accession>
<dbReference type="GeneID" id="100889119"/>
<dbReference type="Pfam" id="PF00084">
    <property type="entry name" value="Sushi"/>
    <property type="match status" value="2"/>
</dbReference>
<protein>
    <submittedName>
        <fullName evidence="8">Uncharacterized protein</fullName>
    </submittedName>
</protein>